<feature type="domain" description="Metallo-beta-lactamase" evidence="1">
    <location>
        <begin position="14"/>
        <end position="192"/>
    </location>
</feature>
<sequence>MVKYKKTIRLKYGNTNCYLIQGRKKNILIDTDWAGLLPNFFRLLGEHKLKVQNIDYLFVTHYHPDHMGIAQNLIEYGVKLVVLDSQVNYIHQSDYIFKRQVNSKFKPIDDSQVLHLSITQSRKFLKDCGINGEILSTPGHTNCSISIVLDSGEAFVGDLYPYDQVSLYDNPILTESWKKLQEANVKIVHFAHYADERI</sequence>
<name>A0ABR8P9Q2_9LACO</name>
<proteinExistence type="predicted"/>
<dbReference type="Gene3D" id="3.60.15.10">
    <property type="entry name" value="Ribonuclease Z/Hydroxyacylglutathione hydrolase-like"/>
    <property type="match status" value="1"/>
</dbReference>
<gene>
    <name evidence="2" type="ORF">DTK66_09950</name>
</gene>
<organism evidence="2 3">
    <name type="scientific">Limosilactobacillus walteri</name>
    <dbReference type="NCBI Taxonomy" id="2268022"/>
    <lineage>
        <taxon>Bacteria</taxon>
        <taxon>Bacillati</taxon>
        <taxon>Bacillota</taxon>
        <taxon>Bacilli</taxon>
        <taxon>Lactobacillales</taxon>
        <taxon>Lactobacillaceae</taxon>
        <taxon>Limosilactobacillus</taxon>
    </lineage>
</organism>
<dbReference type="InterPro" id="IPR036866">
    <property type="entry name" value="RibonucZ/Hydroxyglut_hydro"/>
</dbReference>
<dbReference type="RefSeq" id="WP_191668560.1">
    <property type="nucleotide sequence ID" value="NZ_QORN01000049.1"/>
</dbReference>
<protein>
    <submittedName>
        <fullName evidence="2">MBL fold metallo-hydrolase</fullName>
    </submittedName>
</protein>
<reference evidence="2 3" key="1">
    <citation type="submission" date="2018-07" db="EMBL/GenBank/DDBJ databases">
        <title>Phylogenomic Insights into understanding Host Adaptation of Lactobacillus reuteri by a novel species, Lactobacillus spp. M31.</title>
        <authorList>
            <person name="Sharma S."/>
            <person name="Patil P."/>
            <person name="Korpole S."/>
            <person name="Patil P.B."/>
        </authorList>
    </citation>
    <scope>NUCLEOTIDE SEQUENCE [LARGE SCALE GENOMIC DNA]</scope>
    <source>
        <strain evidence="2 3">M31</strain>
    </source>
</reference>
<dbReference type="Pfam" id="PF00753">
    <property type="entry name" value="Lactamase_B"/>
    <property type="match status" value="1"/>
</dbReference>
<comment type="caution">
    <text evidence="2">The sequence shown here is derived from an EMBL/GenBank/DDBJ whole genome shotgun (WGS) entry which is preliminary data.</text>
</comment>
<evidence type="ECO:0000259" key="1">
    <source>
        <dbReference type="SMART" id="SM00849"/>
    </source>
</evidence>
<dbReference type="InterPro" id="IPR001279">
    <property type="entry name" value="Metallo-B-lactamas"/>
</dbReference>
<dbReference type="SUPFAM" id="SSF56281">
    <property type="entry name" value="Metallo-hydrolase/oxidoreductase"/>
    <property type="match status" value="1"/>
</dbReference>
<dbReference type="InterPro" id="IPR050855">
    <property type="entry name" value="NDM-1-like"/>
</dbReference>
<dbReference type="SMART" id="SM00849">
    <property type="entry name" value="Lactamase_B"/>
    <property type="match status" value="1"/>
</dbReference>
<keyword evidence="3" id="KW-1185">Reference proteome</keyword>
<dbReference type="PANTHER" id="PTHR42951:SF22">
    <property type="entry name" value="METALLO BETA-LACTAMASE SUPERFAMILY LIPOPROTEIN"/>
    <property type="match status" value="1"/>
</dbReference>
<evidence type="ECO:0000313" key="3">
    <source>
        <dbReference type="Proteomes" id="UP000704341"/>
    </source>
</evidence>
<dbReference type="Proteomes" id="UP000704341">
    <property type="component" value="Unassembled WGS sequence"/>
</dbReference>
<dbReference type="EMBL" id="QORN01000049">
    <property type="protein sequence ID" value="MBD5807404.1"/>
    <property type="molecule type" value="Genomic_DNA"/>
</dbReference>
<evidence type="ECO:0000313" key="2">
    <source>
        <dbReference type="EMBL" id="MBD5807404.1"/>
    </source>
</evidence>
<dbReference type="PANTHER" id="PTHR42951">
    <property type="entry name" value="METALLO-BETA-LACTAMASE DOMAIN-CONTAINING"/>
    <property type="match status" value="1"/>
</dbReference>
<accession>A0ABR8P9Q2</accession>